<dbReference type="NCBIfam" id="NF033504">
    <property type="entry name" value="Ni_dep_LarA"/>
    <property type="match status" value="1"/>
</dbReference>
<dbReference type="InterPro" id="IPR047926">
    <property type="entry name" value="Ni_dep_LarA"/>
</dbReference>
<dbReference type="Proteomes" id="UP000719500">
    <property type="component" value="Unassembled WGS sequence"/>
</dbReference>
<evidence type="ECO:0000313" key="4">
    <source>
        <dbReference type="Proteomes" id="UP000719500"/>
    </source>
</evidence>
<dbReference type="InterPro" id="IPR048520">
    <property type="entry name" value="LarA_C"/>
</dbReference>
<dbReference type="Gene3D" id="3.40.50.11440">
    <property type="match status" value="1"/>
</dbReference>
<dbReference type="PANTHER" id="PTHR33171">
    <property type="entry name" value="LAR_N DOMAIN-CONTAINING PROTEIN"/>
    <property type="match status" value="1"/>
</dbReference>
<accession>A0ABS2FSP6</accession>
<name>A0ABS2FSP6_9FIRM</name>
<gene>
    <name evidence="3" type="primary">larA</name>
    <name evidence="3" type="ORF">H9X91_00755</name>
</gene>
<keyword evidence="4" id="KW-1185">Reference proteome</keyword>
<dbReference type="PANTHER" id="PTHR33171:SF17">
    <property type="entry name" value="LARA-LIKE N-TERMINAL DOMAIN-CONTAINING PROTEIN"/>
    <property type="match status" value="1"/>
</dbReference>
<proteinExistence type="predicted"/>
<dbReference type="RefSeq" id="WP_204801512.1">
    <property type="nucleotide sequence ID" value="NZ_JACSNX010000001.1"/>
</dbReference>
<reference evidence="3 4" key="1">
    <citation type="journal article" date="2021" name="Sci. Rep.">
        <title>The distribution of antibiotic resistance genes in chicken gut microbiota commensals.</title>
        <authorList>
            <person name="Juricova H."/>
            <person name="Matiasovicova J."/>
            <person name="Kubasova T."/>
            <person name="Cejkova D."/>
            <person name="Rychlik I."/>
        </authorList>
    </citation>
    <scope>NUCLEOTIDE SEQUENCE [LARGE SCALE GENOMIC DNA]</scope>
    <source>
        <strain evidence="3 4">An411</strain>
    </source>
</reference>
<feature type="domain" description="LarA-like N-terminal" evidence="1">
    <location>
        <begin position="10"/>
        <end position="205"/>
    </location>
</feature>
<evidence type="ECO:0000259" key="1">
    <source>
        <dbReference type="Pfam" id="PF09861"/>
    </source>
</evidence>
<sequence>MERELEFKIGTRSQRVAVPEEALLGVLEPNEIAAPVTGEAAVRQALASPIGTPRLRDLVRPGEKIAIVTSDITRPMPTWVVMPPLLEELYSAGVRPEDITLVFALGSHRPHTEAEQRHLAGEQAFAQITCVDSDVTDCVHVGVTARGTPVDIDRRVAEADRRICLGNIEYHYFAGYSGGAKAIMPGVSTRAAIQSNHSRMVEADARAGKLAGNPVREDLEEAAAMVGVDFILNVVLDAHKEIIRAVAGDVTAAHRAGCAFLDTLYRKEIPARADIVLVSQGGAPKDLNLYQTQKALDNAKHAVKDGGVVVLIGSCKEGLGEKVFEEWMTSAPTPGSLVERIQREFRLGGHKAAAIALVLEKADIYLVSDLDDDLVRSLFMTPFHTVEEAYAAAVQKCGPGATVLAMPYGGSTLPVCTAEI</sequence>
<comment type="caution">
    <text evidence="3">The sequence shown here is derived from an EMBL/GenBank/DDBJ whole genome shotgun (WGS) entry which is preliminary data.</text>
</comment>
<dbReference type="InterPro" id="IPR048068">
    <property type="entry name" value="LarA-like"/>
</dbReference>
<evidence type="ECO:0000313" key="3">
    <source>
        <dbReference type="EMBL" id="MBM6849965.1"/>
    </source>
</evidence>
<dbReference type="InterPro" id="IPR043166">
    <property type="entry name" value="LarA-like_C"/>
</dbReference>
<feature type="domain" description="Lactate racemase C-terminal" evidence="2">
    <location>
        <begin position="272"/>
        <end position="411"/>
    </location>
</feature>
<evidence type="ECO:0000259" key="2">
    <source>
        <dbReference type="Pfam" id="PF21113"/>
    </source>
</evidence>
<protein>
    <submittedName>
        <fullName evidence="3">Nickel-dependent lactate racemase</fullName>
    </submittedName>
</protein>
<dbReference type="Pfam" id="PF21113">
    <property type="entry name" value="LarA_C"/>
    <property type="match status" value="1"/>
</dbReference>
<dbReference type="EMBL" id="JACSNX010000001">
    <property type="protein sequence ID" value="MBM6849965.1"/>
    <property type="molecule type" value="Genomic_DNA"/>
</dbReference>
<dbReference type="InterPro" id="IPR018657">
    <property type="entry name" value="LarA-like_N"/>
</dbReference>
<organism evidence="3 4">
    <name type="scientific">Oscillibacter valericigenes</name>
    <dbReference type="NCBI Taxonomy" id="351091"/>
    <lineage>
        <taxon>Bacteria</taxon>
        <taxon>Bacillati</taxon>
        <taxon>Bacillota</taxon>
        <taxon>Clostridia</taxon>
        <taxon>Eubacteriales</taxon>
        <taxon>Oscillospiraceae</taxon>
        <taxon>Oscillibacter</taxon>
    </lineage>
</organism>
<dbReference type="Gene3D" id="3.90.226.30">
    <property type="match status" value="1"/>
</dbReference>
<dbReference type="Pfam" id="PF09861">
    <property type="entry name" value="Lar_N"/>
    <property type="match status" value="1"/>
</dbReference>